<feature type="binding site" evidence="4">
    <location>
        <position position="160"/>
    </location>
    <ligand>
        <name>Mn(2+)</name>
        <dbReference type="ChEBI" id="CHEBI:29035"/>
        <label>1</label>
    </ligand>
</feature>
<dbReference type="AlphaFoldDB" id="A0A9W6INK2"/>
<evidence type="ECO:0000256" key="5">
    <source>
        <dbReference type="RuleBase" id="RU003684"/>
    </source>
</evidence>
<reference evidence="6" key="2">
    <citation type="submission" date="2023-01" db="EMBL/GenBank/DDBJ databases">
        <authorList>
            <person name="Sun Q."/>
            <person name="Evtushenko L."/>
        </authorList>
    </citation>
    <scope>NUCLEOTIDE SEQUENCE</scope>
    <source>
        <strain evidence="6">VKM B-1513</strain>
    </source>
</reference>
<dbReference type="PANTHER" id="PTHR11358:SF26">
    <property type="entry name" value="GUANIDINO ACID HYDROLASE, MITOCHONDRIAL"/>
    <property type="match status" value="1"/>
</dbReference>
<organism evidence="6 7">
    <name type="scientific">Maricaulis virginensis</name>
    <dbReference type="NCBI Taxonomy" id="144022"/>
    <lineage>
        <taxon>Bacteria</taxon>
        <taxon>Pseudomonadati</taxon>
        <taxon>Pseudomonadota</taxon>
        <taxon>Alphaproteobacteria</taxon>
        <taxon>Maricaulales</taxon>
        <taxon>Maricaulaceae</taxon>
        <taxon>Maricaulis</taxon>
    </lineage>
</organism>
<accession>A0A9W6INK2</accession>
<name>A0A9W6INK2_9PROT</name>
<gene>
    <name evidence="6" type="ORF">GCM10017621_28110</name>
</gene>
<dbReference type="GO" id="GO:0046872">
    <property type="term" value="F:metal ion binding"/>
    <property type="evidence" value="ECO:0007669"/>
    <property type="project" value="UniProtKB-KW"/>
</dbReference>
<feature type="binding site" evidence="4">
    <location>
        <position position="158"/>
    </location>
    <ligand>
        <name>Mn(2+)</name>
        <dbReference type="ChEBI" id="CHEBI:29035"/>
        <label>1</label>
    </ligand>
</feature>
<sequence>MGTGKNSIDWTEPEKRSEPAYMEATTLLNASSDADALATGRIMDCEIALFGVPFDLGVTNRPGARFGPRALRAIERVGPYNHIHRLNPFERFRILDIGDTPFRSRYDIERGHADIEDFVRAVSAADCRPVAIGGDHSITLPILKALGRSQPLGLIHIDAHCDTEGPIDGLKFHHGGPFREAVLEGVLDPARTIQIGIRGAAEPAWTFSYECGMTVVHAEALRRRGIADVVDQARRIVGDGPVYVSFDIDALDPSVAPGTGTPEPGGLSAGDAIDLLTGLAGLDIVGGDVVEVAPMYDANDCTALVAAQIMFEIVCLVAMAPLQRAALSRQTQG</sequence>
<keyword evidence="2 4" id="KW-0479">Metal-binding</keyword>
<feature type="binding site" evidence="4">
    <location>
        <position position="247"/>
    </location>
    <ligand>
        <name>Mn(2+)</name>
        <dbReference type="ChEBI" id="CHEBI:29035"/>
        <label>1</label>
    </ligand>
</feature>
<keyword evidence="4" id="KW-0464">Manganese</keyword>
<dbReference type="NCBIfam" id="TIGR01230">
    <property type="entry name" value="agmatinase"/>
    <property type="match status" value="1"/>
</dbReference>
<dbReference type="PIRSF" id="PIRSF036979">
    <property type="entry name" value="Arginase"/>
    <property type="match status" value="1"/>
</dbReference>
<dbReference type="PROSITE" id="PS01053">
    <property type="entry name" value="ARGINASE_1"/>
    <property type="match status" value="1"/>
</dbReference>
<evidence type="ECO:0000256" key="3">
    <source>
        <dbReference type="ARBA" id="ARBA00022801"/>
    </source>
</evidence>
<dbReference type="GO" id="GO:0033389">
    <property type="term" value="P:putrescine biosynthetic process from arginine, via agmatine"/>
    <property type="evidence" value="ECO:0007669"/>
    <property type="project" value="TreeGrafter"/>
</dbReference>
<evidence type="ECO:0000256" key="2">
    <source>
        <dbReference type="ARBA" id="ARBA00022723"/>
    </source>
</evidence>
<proteinExistence type="inferred from homology"/>
<comment type="caution">
    <text evidence="6">The sequence shown here is derived from an EMBL/GenBank/DDBJ whole genome shotgun (WGS) entry which is preliminary data.</text>
</comment>
<dbReference type="PROSITE" id="PS51409">
    <property type="entry name" value="ARGINASE_2"/>
    <property type="match status" value="1"/>
</dbReference>
<dbReference type="GO" id="GO:0008783">
    <property type="term" value="F:agmatinase activity"/>
    <property type="evidence" value="ECO:0007669"/>
    <property type="project" value="TreeGrafter"/>
</dbReference>
<keyword evidence="7" id="KW-1185">Reference proteome</keyword>
<dbReference type="InterPro" id="IPR005925">
    <property type="entry name" value="Agmatinase-rel"/>
</dbReference>
<evidence type="ECO:0000256" key="1">
    <source>
        <dbReference type="ARBA" id="ARBA00009227"/>
    </source>
</evidence>
<dbReference type="Pfam" id="PF00491">
    <property type="entry name" value="Arginase"/>
    <property type="match status" value="1"/>
</dbReference>
<comment type="cofactor">
    <cofactor evidence="4">
        <name>Mn(2+)</name>
        <dbReference type="ChEBI" id="CHEBI:29035"/>
    </cofactor>
    <text evidence="4">Binds 2 manganese ions per subunit.</text>
</comment>
<dbReference type="SUPFAM" id="SSF52768">
    <property type="entry name" value="Arginase/deacetylase"/>
    <property type="match status" value="1"/>
</dbReference>
<protein>
    <submittedName>
        <fullName evidence="6">Agmatinase</fullName>
    </submittedName>
</protein>
<dbReference type="Proteomes" id="UP001143486">
    <property type="component" value="Unassembled WGS sequence"/>
</dbReference>
<evidence type="ECO:0000313" key="7">
    <source>
        <dbReference type="Proteomes" id="UP001143486"/>
    </source>
</evidence>
<evidence type="ECO:0000256" key="4">
    <source>
        <dbReference type="PIRSR" id="PIRSR036979-1"/>
    </source>
</evidence>
<dbReference type="InterPro" id="IPR006035">
    <property type="entry name" value="Ureohydrolase"/>
</dbReference>
<feature type="binding site" evidence="4">
    <location>
        <position position="136"/>
    </location>
    <ligand>
        <name>Mn(2+)</name>
        <dbReference type="ChEBI" id="CHEBI:29035"/>
        <label>1</label>
    </ligand>
</feature>
<dbReference type="PANTHER" id="PTHR11358">
    <property type="entry name" value="ARGINASE/AGMATINASE"/>
    <property type="match status" value="1"/>
</dbReference>
<dbReference type="CDD" id="cd11592">
    <property type="entry name" value="Agmatinase_PAH"/>
    <property type="match status" value="1"/>
</dbReference>
<dbReference type="Gene3D" id="3.40.800.10">
    <property type="entry name" value="Ureohydrolase domain"/>
    <property type="match status" value="1"/>
</dbReference>
<dbReference type="InterPro" id="IPR020855">
    <property type="entry name" value="Ureohydrolase_Mn_BS"/>
</dbReference>
<dbReference type="InterPro" id="IPR023696">
    <property type="entry name" value="Ureohydrolase_dom_sf"/>
</dbReference>
<keyword evidence="3 5" id="KW-0378">Hydrolase</keyword>
<feature type="binding site" evidence="4">
    <location>
        <position position="162"/>
    </location>
    <ligand>
        <name>Mn(2+)</name>
        <dbReference type="ChEBI" id="CHEBI:29035"/>
        <label>1</label>
    </ligand>
</feature>
<reference evidence="6" key="1">
    <citation type="journal article" date="2014" name="Int. J. Syst. Evol. Microbiol.">
        <title>Complete genome sequence of Corynebacterium casei LMG S-19264T (=DSM 44701T), isolated from a smear-ripened cheese.</title>
        <authorList>
            <consortium name="US DOE Joint Genome Institute (JGI-PGF)"/>
            <person name="Walter F."/>
            <person name="Albersmeier A."/>
            <person name="Kalinowski J."/>
            <person name="Ruckert C."/>
        </authorList>
    </citation>
    <scope>NUCLEOTIDE SEQUENCE</scope>
    <source>
        <strain evidence="6">VKM B-1513</strain>
    </source>
</reference>
<evidence type="ECO:0000313" key="6">
    <source>
        <dbReference type="EMBL" id="GLK53303.1"/>
    </source>
</evidence>
<comment type="similarity">
    <text evidence="1">Belongs to the arginase family. Agmatinase subfamily.</text>
</comment>
<feature type="binding site" evidence="4">
    <location>
        <position position="249"/>
    </location>
    <ligand>
        <name>Mn(2+)</name>
        <dbReference type="ChEBI" id="CHEBI:29035"/>
        <label>1</label>
    </ligand>
</feature>
<dbReference type="RefSeq" id="WP_271187656.1">
    <property type="nucleotide sequence ID" value="NZ_BSFE01000009.1"/>
</dbReference>
<dbReference type="EMBL" id="BSFE01000009">
    <property type="protein sequence ID" value="GLK53303.1"/>
    <property type="molecule type" value="Genomic_DNA"/>
</dbReference>